<protein>
    <submittedName>
        <fullName evidence="2">Holin</fullName>
    </submittedName>
</protein>
<evidence type="ECO:0000256" key="1">
    <source>
        <dbReference type="SAM" id="Phobius"/>
    </source>
</evidence>
<proteinExistence type="predicted"/>
<feature type="transmembrane region" description="Helical" evidence="1">
    <location>
        <begin position="31"/>
        <end position="50"/>
    </location>
</feature>
<keyword evidence="1" id="KW-0812">Transmembrane</keyword>
<feature type="transmembrane region" description="Helical" evidence="1">
    <location>
        <begin position="56"/>
        <end position="76"/>
    </location>
</feature>
<keyword evidence="1" id="KW-1133">Transmembrane helix</keyword>
<dbReference type="EMBL" id="BK015386">
    <property type="protein sequence ID" value="DAE04343.1"/>
    <property type="molecule type" value="Genomic_DNA"/>
</dbReference>
<reference evidence="2" key="1">
    <citation type="journal article" date="2021" name="Proc. Natl. Acad. Sci. U.S.A.">
        <title>A Catalog of Tens of Thousands of Viruses from Human Metagenomes Reveals Hidden Associations with Chronic Diseases.</title>
        <authorList>
            <person name="Tisza M.J."/>
            <person name="Buck C.B."/>
        </authorList>
    </citation>
    <scope>NUCLEOTIDE SEQUENCE</scope>
    <source>
        <strain evidence="2">Ctc6d98</strain>
    </source>
</reference>
<organism evidence="2">
    <name type="scientific">Siphoviridae sp. ctc6d98</name>
    <dbReference type="NCBI Taxonomy" id="2825569"/>
    <lineage>
        <taxon>Viruses</taxon>
        <taxon>Duplodnaviria</taxon>
        <taxon>Heunggongvirae</taxon>
        <taxon>Uroviricota</taxon>
        <taxon>Caudoviricetes</taxon>
    </lineage>
</organism>
<evidence type="ECO:0000313" key="2">
    <source>
        <dbReference type="EMBL" id="DAE04343.1"/>
    </source>
</evidence>
<sequence length="97" mass="9805">MDFGITGIAAITVICYLAAQLIKATPLDNKWLPVICGILGGGLGVLGMYIMPDFPAGDVITAVAVGIVSGLAATGAHQIYKQLSGDKTGADDGEEGI</sequence>
<name>A0A8S5PAY9_9CAUD</name>
<accession>A0A8S5PAY9</accession>
<dbReference type="Pfam" id="PF16079">
    <property type="entry name" value="Phage_holin_5_2"/>
    <property type="match status" value="1"/>
</dbReference>
<feature type="transmembrane region" description="Helical" evidence="1">
    <location>
        <begin position="6"/>
        <end position="24"/>
    </location>
</feature>
<keyword evidence="1" id="KW-0472">Membrane</keyword>
<dbReference type="InterPro" id="IPR032111">
    <property type="entry name" value="Clostridium_phage_holin"/>
</dbReference>